<feature type="domain" description="RNA polymerase sigma factor 70 region 4 type 2" evidence="7">
    <location>
        <begin position="126"/>
        <end position="177"/>
    </location>
</feature>
<evidence type="ECO:0000256" key="4">
    <source>
        <dbReference type="ARBA" id="ARBA00023082"/>
    </source>
</evidence>
<dbReference type="InterPro" id="IPR037401">
    <property type="entry name" value="SnoaL-like"/>
</dbReference>
<comment type="subunit">
    <text evidence="2">Interacts transiently with the RNA polymerase catalytic core formed by RpoA, RpoB, RpoC and RpoZ (2 alpha, 1 beta, 1 beta' and 1 omega subunit) to form the RNA polymerase holoenzyme that can initiate transcription.</text>
</comment>
<dbReference type="Pfam" id="PF04542">
    <property type="entry name" value="Sigma70_r2"/>
    <property type="match status" value="1"/>
</dbReference>
<evidence type="ECO:0000256" key="5">
    <source>
        <dbReference type="ARBA" id="ARBA00023163"/>
    </source>
</evidence>
<dbReference type="InterPro" id="IPR013249">
    <property type="entry name" value="RNA_pol_sigma70_r4_t2"/>
</dbReference>
<dbReference type="InterPro" id="IPR032710">
    <property type="entry name" value="NTF2-like_dom_sf"/>
</dbReference>
<accession>A0A2T4UMY7</accession>
<gene>
    <name evidence="9" type="ORF">C7Y72_13620</name>
</gene>
<dbReference type="CDD" id="cd06171">
    <property type="entry name" value="Sigma70_r4"/>
    <property type="match status" value="1"/>
</dbReference>
<dbReference type="Proteomes" id="UP000240739">
    <property type="component" value="Unassembled WGS sequence"/>
</dbReference>
<dbReference type="InterPro" id="IPR013325">
    <property type="entry name" value="RNA_pol_sigma_r2"/>
</dbReference>
<evidence type="ECO:0000313" key="10">
    <source>
        <dbReference type="Proteomes" id="UP000240739"/>
    </source>
</evidence>
<dbReference type="GO" id="GO:0003677">
    <property type="term" value="F:DNA binding"/>
    <property type="evidence" value="ECO:0007669"/>
    <property type="project" value="InterPro"/>
</dbReference>
<dbReference type="SUPFAM" id="SSF88946">
    <property type="entry name" value="Sigma2 domain of RNA polymerase sigma factors"/>
    <property type="match status" value="1"/>
</dbReference>
<dbReference type="PANTHER" id="PTHR43133">
    <property type="entry name" value="RNA POLYMERASE ECF-TYPE SIGMA FACTO"/>
    <property type="match status" value="1"/>
</dbReference>
<evidence type="ECO:0000259" key="7">
    <source>
        <dbReference type="Pfam" id="PF08281"/>
    </source>
</evidence>
<keyword evidence="5" id="KW-0804">Transcription</keyword>
<dbReference type="OrthoDB" id="3806887at2"/>
<proteinExistence type="inferred from homology"/>
<dbReference type="NCBIfam" id="TIGR02960">
    <property type="entry name" value="SigX5"/>
    <property type="match status" value="1"/>
</dbReference>
<name>A0A2T4UMY7_9ACTN</name>
<keyword evidence="3" id="KW-0805">Transcription regulation</keyword>
<sequence length="317" mass="35498">MTTTTEPDLAARLERHRREIHVHCYRMTGSYEDAQDLTQEAFLRAWRRLEAPDGTPVDALRPWLYRIATNVCLDALARRQRTPGPEGTAEITWLQPYPDELLERAAADAAGEPEAVVFAKETVELAYLVAVQHLPPRSRAVLILRDVLGWSAKDTAALLDITVAAANSALQRARTMLQERLPERREEWSAEADEAERALVARYVRVSEEHDTEGLVALIREDGAWSMPPEPMLVRGNRQMMACWEQGGWGSAEFGDVRCRVTRANGSPAVAVYVRRPGDDAHRALAIDVLRIEDGLVAEIVTFVPAVFPWFGLPETL</sequence>
<dbReference type="InterPro" id="IPR014284">
    <property type="entry name" value="RNA_pol_sigma-70_dom"/>
</dbReference>
<evidence type="ECO:0000256" key="1">
    <source>
        <dbReference type="ARBA" id="ARBA00010641"/>
    </source>
</evidence>
<dbReference type="GO" id="GO:0006352">
    <property type="term" value="P:DNA-templated transcription initiation"/>
    <property type="evidence" value="ECO:0007669"/>
    <property type="project" value="InterPro"/>
</dbReference>
<keyword evidence="4" id="KW-0731">Sigma factor</keyword>
<comment type="caution">
    <text evidence="9">The sequence shown here is derived from an EMBL/GenBank/DDBJ whole genome shotgun (WGS) entry which is preliminary data.</text>
</comment>
<dbReference type="InterPro" id="IPR007627">
    <property type="entry name" value="RNA_pol_sigma70_r2"/>
</dbReference>
<dbReference type="GO" id="GO:0016987">
    <property type="term" value="F:sigma factor activity"/>
    <property type="evidence" value="ECO:0007669"/>
    <property type="project" value="UniProtKB-KW"/>
</dbReference>
<reference evidence="9 10" key="1">
    <citation type="submission" date="2018-03" db="EMBL/GenBank/DDBJ databases">
        <title>Aquarubrobacter algicola gen. nov., sp. nov., a novel actinobacterium isolated from shallow eutrophic lake during the end of cyanobacterial harmful algal blooms.</title>
        <authorList>
            <person name="Chun S.J."/>
        </authorList>
    </citation>
    <scope>NUCLEOTIDE SEQUENCE [LARGE SCALE GENOMIC DNA]</scope>
    <source>
        <strain evidence="9 10">Seoho-28</strain>
    </source>
</reference>
<dbReference type="InterPro" id="IPR014305">
    <property type="entry name" value="RNA_pol_sigma-G_actinobac"/>
</dbReference>
<dbReference type="Gene3D" id="1.10.1740.10">
    <property type="match status" value="1"/>
</dbReference>
<feature type="domain" description="SnoaL-like" evidence="8">
    <location>
        <begin position="200"/>
        <end position="300"/>
    </location>
</feature>
<dbReference type="SUPFAM" id="SSF54427">
    <property type="entry name" value="NTF2-like"/>
    <property type="match status" value="1"/>
</dbReference>
<evidence type="ECO:0000256" key="3">
    <source>
        <dbReference type="ARBA" id="ARBA00023015"/>
    </source>
</evidence>
<evidence type="ECO:0000259" key="8">
    <source>
        <dbReference type="Pfam" id="PF12680"/>
    </source>
</evidence>
<dbReference type="NCBIfam" id="TIGR02937">
    <property type="entry name" value="sigma70-ECF"/>
    <property type="match status" value="1"/>
</dbReference>
<dbReference type="Pfam" id="PF08281">
    <property type="entry name" value="Sigma70_r4_2"/>
    <property type="match status" value="1"/>
</dbReference>
<dbReference type="InterPro" id="IPR013324">
    <property type="entry name" value="RNA_pol_sigma_r3/r4-like"/>
</dbReference>
<organism evidence="9 10">
    <name type="scientific">Paraconexibacter algicola</name>
    <dbReference type="NCBI Taxonomy" id="2133960"/>
    <lineage>
        <taxon>Bacteria</taxon>
        <taxon>Bacillati</taxon>
        <taxon>Actinomycetota</taxon>
        <taxon>Thermoleophilia</taxon>
        <taxon>Solirubrobacterales</taxon>
        <taxon>Paraconexibacteraceae</taxon>
        <taxon>Paraconexibacter</taxon>
    </lineage>
</organism>
<evidence type="ECO:0000256" key="2">
    <source>
        <dbReference type="ARBA" id="ARBA00011344"/>
    </source>
</evidence>
<feature type="domain" description="RNA polymerase sigma-70 region 2" evidence="6">
    <location>
        <begin position="14"/>
        <end position="82"/>
    </location>
</feature>
<dbReference type="RefSeq" id="WP_107569388.1">
    <property type="nucleotide sequence ID" value="NZ_PYYB01000001.1"/>
</dbReference>
<protein>
    <submittedName>
        <fullName evidence="9">RNA polymerase subunit sigma-70</fullName>
    </submittedName>
</protein>
<dbReference type="NCBIfam" id="NF006089">
    <property type="entry name" value="PRK08241.1"/>
    <property type="match status" value="1"/>
</dbReference>
<dbReference type="PANTHER" id="PTHR43133:SF65">
    <property type="entry name" value="ECF RNA POLYMERASE SIGMA FACTOR SIGG"/>
    <property type="match status" value="1"/>
</dbReference>
<dbReference type="Pfam" id="PF12680">
    <property type="entry name" value="SnoaL_2"/>
    <property type="match status" value="1"/>
</dbReference>
<dbReference type="Gene3D" id="1.10.10.10">
    <property type="entry name" value="Winged helix-like DNA-binding domain superfamily/Winged helix DNA-binding domain"/>
    <property type="match status" value="1"/>
</dbReference>
<dbReference type="InterPro" id="IPR039425">
    <property type="entry name" value="RNA_pol_sigma-70-like"/>
</dbReference>
<dbReference type="InterPro" id="IPR036388">
    <property type="entry name" value="WH-like_DNA-bd_sf"/>
</dbReference>
<dbReference type="EMBL" id="PYYB01000001">
    <property type="protein sequence ID" value="PTL60602.1"/>
    <property type="molecule type" value="Genomic_DNA"/>
</dbReference>
<keyword evidence="10" id="KW-1185">Reference proteome</keyword>
<dbReference type="Gene3D" id="3.10.450.50">
    <property type="match status" value="1"/>
</dbReference>
<comment type="similarity">
    <text evidence="1">Belongs to the sigma-70 factor family. ECF subfamily.</text>
</comment>
<dbReference type="SUPFAM" id="SSF88659">
    <property type="entry name" value="Sigma3 and sigma4 domains of RNA polymerase sigma factors"/>
    <property type="match status" value="1"/>
</dbReference>
<evidence type="ECO:0000259" key="6">
    <source>
        <dbReference type="Pfam" id="PF04542"/>
    </source>
</evidence>
<dbReference type="AlphaFoldDB" id="A0A2T4UMY7"/>
<evidence type="ECO:0000313" key="9">
    <source>
        <dbReference type="EMBL" id="PTL60602.1"/>
    </source>
</evidence>